<dbReference type="Pfam" id="PF03721">
    <property type="entry name" value="UDPG_MGDP_dh_N"/>
    <property type="match status" value="1"/>
</dbReference>
<dbReference type="EC" id="1.1.1.22" evidence="3 7"/>
<dbReference type="Pfam" id="PF03720">
    <property type="entry name" value="UDPG_MGDP_dh_C"/>
    <property type="match status" value="1"/>
</dbReference>
<evidence type="ECO:0000313" key="9">
    <source>
        <dbReference type="EMBL" id="KAK9777071.1"/>
    </source>
</evidence>
<dbReference type="EMBL" id="JARVKM010000023">
    <property type="protein sequence ID" value="KAK9777071.1"/>
    <property type="molecule type" value="Genomic_DNA"/>
</dbReference>
<evidence type="ECO:0000256" key="3">
    <source>
        <dbReference type="ARBA" id="ARBA00012954"/>
    </source>
</evidence>
<dbReference type="Proteomes" id="UP001465668">
    <property type="component" value="Unassembled WGS sequence"/>
</dbReference>
<dbReference type="InterPro" id="IPR001732">
    <property type="entry name" value="UDP-Glc/GDP-Man_DH_N"/>
</dbReference>
<comment type="similarity">
    <text evidence="2 7">Belongs to the UDP-glucose/GDP-mannose dehydrogenase family.</text>
</comment>
<feature type="domain" description="UDP-glucose/GDP-mannose dehydrogenase C-terminal" evidence="8">
    <location>
        <begin position="347"/>
        <end position="446"/>
    </location>
</feature>
<evidence type="ECO:0000313" key="10">
    <source>
        <dbReference type="Proteomes" id="UP001465668"/>
    </source>
</evidence>
<dbReference type="PIRSF" id="PIRSF500134">
    <property type="entry name" value="UDPglc_DH_bac"/>
    <property type="match status" value="1"/>
</dbReference>
<evidence type="ECO:0000256" key="4">
    <source>
        <dbReference type="ARBA" id="ARBA00023002"/>
    </source>
</evidence>
<dbReference type="InterPro" id="IPR017476">
    <property type="entry name" value="UDP-Glc/GDP-Man"/>
</dbReference>
<evidence type="ECO:0000256" key="6">
    <source>
        <dbReference type="ARBA" id="ARBA00047473"/>
    </source>
</evidence>
<accession>A0ABR2XTZ2</accession>
<proteinExistence type="inferred from homology"/>
<dbReference type="InterPro" id="IPR036291">
    <property type="entry name" value="NAD(P)-bd_dom_sf"/>
</dbReference>
<comment type="catalytic activity">
    <reaction evidence="6 7">
        <text>UDP-alpha-D-glucose + 2 NAD(+) + H2O = UDP-alpha-D-glucuronate + 2 NADH + 3 H(+)</text>
        <dbReference type="Rhea" id="RHEA:23596"/>
        <dbReference type="ChEBI" id="CHEBI:15377"/>
        <dbReference type="ChEBI" id="CHEBI:15378"/>
        <dbReference type="ChEBI" id="CHEBI:57540"/>
        <dbReference type="ChEBI" id="CHEBI:57945"/>
        <dbReference type="ChEBI" id="CHEBI:58052"/>
        <dbReference type="ChEBI" id="CHEBI:58885"/>
        <dbReference type="EC" id="1.1.1.22"/>
    </reaction>
</comment>
<dbReference type="SUPFAM" id="SSF48179">
    <property type="entry name" value="6-phosphogluconate dehydrogenase C-terminal domain-like"/>
    <property type="match status" value="1"/>
</dbReference>
<dbReference type="Gene3D" id="1.20.5.100">
    <property type="entry name" value="Cytochrome c1, transmembrane anchor, C-terminal"/>
    <property type="match status" value="1"/>
</dbReference>
<keyword evidence="5 7" id="KW-0520">NAD</keyword>
<evidence type="ECO:0000259" key="8">
    <source>
        <dbReference type="SMART" id="SM00984"/>
    </source>
</evidence>
<dbReference type="SUPFAM" id="SSF51735">
    <property type="entry name" value="NAD(P)-binding Rossmann-fold domains"/>
    <property type="match status" value="1"/>
</dbReference>
<dbReference type="PIRSF" id="PIRSF000124">
    <property type="entry name" value="UDPglc_GDPman_dh"/>
    <property type="match status" value="1"/>
</dbReference>
<evidence type="ECO:0000256" key="2">
    <source>
        <dbReference type="ARBA" id="ARBA00006601"/>
    </source>
</evidence>
<protein>
    <recommendedName>
        <fullName evidence="3 7">UDP-glucose 6-dehydrogenase</fullName>
        <ecNumber evidence="3 7">1.1.1.22</ecNumber>
    </recommendedName>
</protein>
<name>A0ABR2XTZ2_9PEZI</name>
<dbReference type="InterPro" id="IPR014027">
    <property type="entry name" value="UDP-Glc/GDP-Man_DH_C"/>
</dbReference>
<dbReference type="Pfam" id="PF00984">
    <property type="entry name" value="UDPG_MGDP_dh"/>
    <property type="match status" value="1"/>
</dbReference>
<dbReference type="SUPFAM" id="SSF52413">
    <property type="entry name" value="UDP-glucose/GDP-mannose dehydrogenase C-terminal domain"/>
    <property type="match status" value="1"/>
</dbReference>
<keyword evidence="10" id="KW-1185">Reference proteome</keyword>
<dbReference type="InterPro" id="IPR028357">
    <property type="entry name" value="UDPglc_DH_bac"/>
</dbReference>
<dbReference type="InterPro" id="IPR028356">
    <property type="entry name" value="UDPglc_DH_euk"/>
</dbReference>
<dbReference type="PANTHER" id="PTHR11374:SF3">
    <property type="entry name" value="UDP-GLUCOSE 6-DEHYDROGENASE"/>
    <property type="match status" value="1"/>
</dbReference>
<comment type="caution">
    <text evidence="9">The sequence shown here is derived from an EMBL/GenBank/DDBJ whole genome shotgun (WGS) entry which is preliminary data.</text>
</comment>
<dbReference type="PANTHER" id="PTHR11374">
    <property type="entry name" value="UDP-GLUCOSE DEHYDROGENASE/UDP-MANNAC DEHYDROGENASE"/>
    <property type="match status" value="1"/>
</dbReference>
<gene>
    <name evidence="9" type="ORF">SCAR479_06139</name>
</gene>
<evidence type="ECO:0000256" key="1">
    <source>
        <dbReference type="ARBA" id="ARBA00004701"/>
    </source>
</evidence>
<dbReference type="InterPro" id="IPR036220">
    <property type="entry name" value="UDP-Glc/GDP-Man_DH_C_sf"/>
</dbReference>
<dbReference type="InterPro" id="IPR008927">
    <property type="entry name" value="6-PGluconate_DH-like_C_sf"/>
</dbReference>
<keyword evidence="4 7" id="KW-0560">Oxidoreductase</keyword>
<comment type="pathway">
    <text evidence="1">Nucleotide-sugar biosynthesis; UDP-alpha-D-glucuronate biosynthesis; UDP-alpha-D-glucuronate from UDP-alpha-D-glucose: step 1/1.</text>
</comment>
<evidence type="ECO:0000256" key="5">
    <source>
        <dbReference type="ARBA" id="ARBA00023027"/>
    </source>
</evidence>
<dbReference type="NCBIfam" id="TIGR03026">
    <property type="entry name" value="NDP-sugDHase"/>
    <property type="match status" value="1"/>
</dbReference>
<dbReference type="SMART" id="SM00984">
    <property type="entry name" value="UDPG_MGDP_dh_C"/>
    <property type="match status" value="1"/>
</dbReference>
<organism evidence="9 10">
    <name type="scientific">Seiridium cardinale</name>
    <dbReference type="NCBI Taxonomy" id="138064"/>
    <lineage>
        <taxon>Eukaryota</taxon>
        <taxon>Fungi</taxon>
        <taxon>Dikarya</taxon>
        <taxon>Ascomycota</taxon>
        <taxon>Pezizomycotina</taxon>
        <taxon>Sordariomycetes</taxon>
        <taxon>Xylariomycetidae</taxon>
        <taxon>Amphisphaeriales</taxon>
        <taxon>Sporocadaceae</taxon>
        <taxon>Seiridium</taxon>
    </lineage>
</organism>
<reference evidence="9 10" key="1">
    <citation type="submission" date="2024-02" db="EMBL/GenBank/DDBJ databases">
        <title>First draft genome assembly of two strains of Seiridium cardinale.</title>
        <authorList>
            <person name="Emiliani G."/>
            <person name="Scali E."/>
        </authorList>
    </citation>
    <scope>NUCLEOTIDE SEQUENCE [LARGE SCALE GENOMIC DNA]</scope>
    <source>
        <strain evidence="9 10">BM-138-000479</strain>
    </source>
</reference>
<evidence type="ECO:0000256" key="7">
    <source>
        <dbReference type="PIRNR" id="PIRNR000124"/>
    </source>
</evidence>
<sequence>MDDMDGRAHPSIKHICFIGAGYVGGPTAAVIAQQRPDIQVTIVDRNEERIAAWKTDELPIREPGLLETVKVARDGLGTSRNSNLHFTTQMKESIQRADTIIVSVDTPTKTKGIGAGFAADTSRLEEVIMSIAKFARSDKIVVEKSTAPVGTGYFLRNLLNSNAREGVAFEVLSNPEFLAEGTAITNLLSPDRVLIGSLETRDGLAAAQALVDVYASWVPRARIVTTNLFSSELAKLAANAMLAQRISSVNALSAVCEATGADVQQVAAAVGRDVRIGPLMLRASYGFGGSCFQKDVRSLVYLCRYLHLDDVAKYWEAILHVNEGQVPRCIGRIVARFNGNLNGKRVAVLGFAFKENTSDTRESCAIAMVRGLLEEGAEISVYDPWVPVDQIRRDLGAGADLTEICKSAEEACGGAHIVVVATNWDIFRATHRGGIGIAETINATNGIPTPAQSSRTSVCSGPEAEGVKDIDEQEMPDFAEVEAPGQATPDSSDASDYVNWRQLSDIMKYPKMALGSSECLDSSVLVSLGFEVHMIGRGVAME</sequence>
<dbReference type="Gene3D" id="3.40.50.720">
    <property type="entry name" value="NAD(P)-binding Rossmann-like Domain"/>
    <property type="match status" value="2"/>
</dbReference>
<dbReference type="InterPro" id="IPR014026">
    <property type="entry name" value="UDP-Glc/GDP-Man_DH_dimer"/>
</dbReference>